<dbReference type="EMBL" id="CAVNYO010000466">
    <property type="protein sequence ID" value="CAK5283430.1"/>
    <property type="molecule type" value="Genomic_DNA"/>
</dbReference>
<feature type="region of interest" description="Disordered" evidence="1">
    <location>
        <begin position="21"/>
        <end position="61"/>
    </location>
</feature>
<evidence type="ECO:0000313" key="3">
    <source>
        <dbReference type="Proteomes" id="UP001295794"/>
    </source>
</evidence>
<dbReference type="AlphaFoldDB" id="A0AAD2HY74"/>
<evidence type="ECO:0000313" key="2">
    <source>
        <dbReference type="EMBL" id="CAK5283430.1"/>
    </source>
</evidence>
<comment type="caution">
    <text evidence="2">The sequence shown here is derived from an EMBL/GenBank/DDBJ whole genome shotgun (WGS) entry which is preliminary data.</text>
</comment>
<proteinExistence type="predicted"/>
<evidence type="ECO:0000256" key="1">
    <source>
        <dbReference type="SAM" id="MobiDB-lite"/>
    </source>
</evidence>
<keyword evidence="3" id="KW-1185">Reference proteome</keyword>
<protein>
    <submittedName>
        <fullName evidence="2">Uncharacterized protein</fullName>
    </submittedName>
</protein>
<accession>A0AAD2HY74</accession>
<organism evidence="2 3">
    <name type="scientific">Mycena citricolor</name>
    <dbReference type="NCBI Taxonomy" id="2018698"/>
    <lineage>
        <taxon>Eukaryota</taxon>
        <taxon>Fungi</taxon>
        <taxon>Dikarya</taxon>
        <taxon>Basidiomycota</taxon>
        <taxon>Agaricomycotina</taxon>
        <taxon>Agaricomycetes</taxon>
        <taxon>Agaricomycetidae</taxon>
        <taxon>Agaricales</taxon>
        <taxon>Marasmiineae</taxon>
        <taxon>Mycenaceae</taxon>
        <taxon>Mycena</taxon>
    </lineage>
</organism>
<sequence>MILVLHLISSVNVDTGHRAARPLSPRLSKKRRGAVVAHPRPGMSVSQNKARRPPRDCPPGSTGHIDALYICQVTRGFTGTGPRSTADSNSYRES</sequence>
<reference evidence="2" key="1">
    <citation type="submission" date="2023-11" db="EMBL/GenBank/DDBJ databases">
        <authorList>
            <person name="De Vega J J."/>
            <person name="De Vega J J."/>
        </authorList>
    </citation>
    <scope>NUCLEOTIDE SEQUENCE</scope>
</reference>
<dbReference type="Proteomes" id="UP001295794">
    <property type="component" value="Unassembled WGS sequence"/>
</dbReference>
<gene>
    <name evidence="2" type="ORF">MYCIT1_LOCUS35944</name>
</gene>
<name>A0AAD2HY74_9AGAR</name>